<evidence type="ECO:0000256" key="1">
    <source>
        <dbReference type="SAM" id="Phobius"/>
    </source>
</evidence>
<gene>
    <name evidence="3" type="ORF">SSP24_53360</name>
</gene>
<keyword evidence="1" id="KW-0472">Membrane</keyword>
<dbReference type="Pfam" id="PF14219">
    <property type="entry name" value="DUF4328"/>
    <property type="match status" value="1"/>
</dbReference>
<sequence>MSVFGNPHPPALLPRPIPRPSRWVTITVSVLLAAAALSGAFAVYAGVRLYTLIEGDFGFATAPQAQLDAAFSRYETAGRIQGYAYVPCAVMFIVWFFQMRRSTGPLAPDQFRNGPGWAIGAWFIPIANLWMPYRIALDMWGAASPLPADGVPSRSPIWPVNVWWALFVSQTLLGRYAAQQFNKANTLGEVRDAVMRYMVSDALEIAAAGAAVYFVVRLTDMQQRKAAAW</sequence>
<keyword evidence="4" id="KW-1185">Reference proteome</keyword>
<feature type="domain" description="DUF4328" evidence="2">
    <location>
        <begin position="65"/>
        <end position="219"/>
    </location>
</feature>
<name>A0A4Y3VPJ3_9ACTN</name>
<dbReference type="AlphaFoldDB" id="A0A4Y3VPJ3"/>
<organism evidence="3 4">
    <name type="scientific">Streptomyces spinoverrucosus</name>
    <dbReference type="NCBI Taxonomy" id="284043"/>
    <lineage>
        <taxon>Bacteria</taxon>
        <taxon>Bacillati</taxon>
        <taxon>Actinomycetota</taxon>
        <taxon>Actinomycetes</taxon>
        <taxon>Kitasatosporales</taxon>
        <taxon>Streptomycetaceae</taxon>
        <taxon>Streptomyces</taxon>
    </lineage>
</organism>
<dbReference type="Proteomes" id="UP000317881">
    <property type="component" value="Unassembled WGS sequence"/>
</dbReference>
<evidence type="ECO:0000313" key="3">
    <source>
        <dbReference type="EMBL" id="GEC07681.1"/>
    </source>
</evidence>
<accession>A0A4Y3VPJ3</accession>
<dbReference type="InterPro" id="IPR025565">
    <property type="entry name" value="DUF4328"/>
</dbReference>
<proteinExistence type="predicted"/>
<feature type="transmembrane region" description="Helical" evidence="1">
    <location>
        <begin position="23"/>
        <end position="47"/>
    </location>
</feature>
<comment type="caution">
    <text evidence="3">The sequence shown here is derived from an EMBL/GenBank/DDBJ whole genome shotgun (WGS) entry which is preliminary data.</text>
</comment>
<dbReference type="EMBL" id="BJND01000042">
    <property type="protein sequence ID" value="GEC07681.1"/>
    <property type="molecule type" value="Genomic_DNA"/>
</dbReference>
<keyword evidence="1" id="KW-0812">Transmembrane</keyword>
<evidence type="ECO:0000313" key="4">
    <source>
        <dbReference type="Proteomes" id="UP000317881"/>
    </source>
</evidence>
<feature type="transmembrane region" description="Helical" evidence="1">
    <location>
        <begin position="117"/>
        <end position="136"/>
    </location>
</feature>
<evidence type="ECO:0000259" key="2">
    <source>
        <dbReference type="Pfam" id="PF14219"/>
    </source>
</evidence>
<keyword evidence="1" id="KW-1133">Transmembrane helix</keyword>
<reference evidence="3 4" key="1">
    <citation type="submission" date="2019-06" db="EMBL/GenBank/DDBJ databases">
        <title>Whole genome shotgun sequence of Streptomyces spinoverrucosus NBRC 14228.</title>
        <authorList>
            <person name="Hosoyama A."/>
            <person name="Uohara A."/>
            <person name="Ohji S."/>
            <person name="Ichikawa N."/>
        </authorList>
    </citation>
    <scope>NUCLEOTIDE SEQUENCE [LARGE SCALE GENOMIC DNA]</scope>
    <source>
        <strain evidence="3 4">NBRC 14228</strain>
    </source>
</reference>
<feature type="transmembrane region" description="Helical" evidence="1">
    <location>
        <begin position="197"/>
        <end position="216"/>
    </location>
</feature>
<feature type="transmembrane region" description="Helical" evidence="1">
    <location>
        <begin position="157"/>
        <end position="177"/>
    </location>
</feature>
<feature type="transmembrane region" description="Helical" evidence="1">
    <location>
        <begin position="80"/>
        <end position="97"/>
    </location>
</feature>
<protein>
    <recommendedName>
        <fullName evidence="2">DUF4328 domain-containing protein</fullName>
    </recommendedName>
</protein>